<dbReference type="InterPro" id="IPR001079">
    <property type="entry name" value="Galectin_CRD"/>
</dbReference>
<accession>A4F307</accession>
<proteinExistence type="predicted"/>
<evidence type="ECO:0000313" key="4">
    <source>
        <dbReference type="Proteomes" id="UP000001940"/>
    </source>
</evidence>
<dbReference type="AlphaFoldDB" id="A4F307"/>
<dbReference type="KEGG" id="cel:CELE_F38A1.11"/>
<dbReference type="PANTHER" id="PTHR47629:SF1">
    <property type="entry name" value="C-TYPE LECTIN DOMAIN-CONTAINING PROTEIN-RELATED"/>
    <property type="match status" value="1"/>
</dbReference>
<name>A4F307_CAEEL</name>
<dbReference type="GO" id="GO:0030246">
    <property type="term" value="F:carbohydrate binding"/>
    <property type="evidence" value="ECO:0007669"/>
    <property type="project" value="UniProtKB-KW"/>
</dbReference>
<dbReference type="Pfam" id="PF08277">
    <property type="entry name" value="PAN_3"/>
    <property type="match status" value="1"/>
</dbReference>
<reference evidence="3 4" key="1">
    <citation type="journal article" date="1998" name="Science">
        <title>Genome sequence of the nematode C. elegans: a platform for investigating biology.</title>
        <authorList>
            <consortium name="The C. elegans sequencing consortium"/>
            <person name="Sulson J.E."/>
            <person name="Waterston R."/>
        </authorList>
    </citation>
    <scope>NUCLEOTIDE SEQUENCE [LARGE SCALE GENOMIC DNA]</scope>
    <source>
        <strain evidence="3 4">Bristol N2</strain>
    </source>
</reference>
<dbReference type="PIR" id="T21926">
    <property type="entry name" value="T21926"/>
</dbReference>
<evidence type="ECO:0000313" key="5">
    <source>
        <dbReference type="WormBase" id="F38A1.11"/>
    </source>
</evidence>
<gene>
    <name evidence="3" type="ORF">CELE_F38A1.11</name>
    <name evidence="3 5" type="ORF">F38A1.11</name>
</gene>
<dbReference type="EMBL" id="BX284604">
    <property type="protein sequence ID" value="CCD63955.2"/>
    <property type="molecule type" value="Genomic_DNA"/>
</dbReference>
<evidence type="ECO:0000256" key="1">
    <source>
        <dbReference type="ARBA" id="ARBA00022734"/>
    </source>
</evidence>
<dbReference type="PaxDb" id="6239-F38A1.11"/>
<dbReference type="FunCoup" id="A4F307">
    <property type="interactions" value="330"/>
</dbReference>
<keyword evidence="1" id="KW-0430">Lectin</keyword>
<dbReference type="WormBase" id="F38A1.11">
    <property type="protein sequence ID" value="CE48971"/>
    <property type="gene ID" value="WBGene00009524"/>
</dbReference>
<sequence>MVVIFGEPTVAGAQSSENWENCLEKCWDTWNCVLISKLTSGCEYYYIGDTVSVDKVEKNSQKRVALKLPVTQGLCSISTDAPLFGSPSASVVATNGTEFYYQTMVTDNGTFCSFQYGLWTCLKDVPEEYESLEGMNSSGYRHSLNGAPFSPGETFFMKGRISAEEDLFSISFLEDSTQNYPVYIKLNNKRTENFVTTEIATWKDSDIIYWIDNQTNPYSIGDEFTIYVNSSETQAFIYLDNTKIVYDLQDGFPLSPTTAFVINISGGTVIMYFVGWTGDCWVWKFKYSLKNKFSVRATY</sequence>
<protein>
    <submittedName>
        <fullName evidence="3">PAN-3 domain-containing protein</fullName>
    </submittedName>
</protein>
<dbReference type="SMART" id="SM00605">
    <property type="entry name" value="CW"/>
    <property type="match status" value="1"/>
</dbReference>
<feature type="domain" description="PAN-3" evidence="2">
    <location>
        <begin position="1"/>
        <end position="120"/>
    </location>
</feature>
<dbReference type="Gene3D" id="2.60.120.200">
    <property type="match status" value="1"/>
</dbReference>
<dbReference type="UCSC" id="F38A1.11">
    <property type="organism name" value="c. elegans"/>
</dbReference>
<dbReference type="HOGENOM" id="CLU_055014_0_0_1"/>
<dbReference type="RefSeq" id="NP_741306.2">
    <property type="nucleotide sequence ID" value="NM_171257.2"/>
</dbReference>
<dbReference type="AGR" id="WB:WBGene00009524"/>
<dbReference type="InParanoid" id="A4F307"/>
<dbReference type="SMR" id="A4F307"/>
<dbReference type="InterPro" id="IPR006583">
    <property type="entry name" value="PAN-3_domain"/>
</dbReference>
<organism evidence="3 4">
    <name type="scientific">Caenorhabditis elegans</name>
    <dbReference type="NCBI Taxonomy" id="6239"/>
    <lineage>
        <taxon>Eukaryota</taxon>
        <taxon>Metazoa</taxon>
        <taxon>Ecdysozoa</taxon>
        <taxon>Nematoda</taxon>
        <taxon>Chromadorea</taxon>
        <taxon>Rhabditida</taxon>
        <taxon>Rhabditina</taxon>
        <taxon>Rhabditomorpha</taxon>
        <taxon>Rhabditoidea</taxon>
        <taxon>Rhabditidae</taxon>
        <taxon>Peloderinae</taxon>
        <taxon>Caenorhabditis</taxon>
    </lineage>
</organism>
<dbReference type="PANTHER" id="PTHR47629">
    <property type="entry name" value="C-TYPE LECTIN-RELATED"/>
    <property type="match status" value="1"/>
</dbReference>
<dbReference type="Pfam" id="PF00337">
    <property type="entry name" value="Gal-bind_lectin"/>
    <property type="match status" value="1"/>
</dbReference>
<dbReference type="GeneID" id="185441"/>
<evidence type="ECO:0000313" key="3">
    <source>
        <dbReference type="EMBL" id="CCD63955.2"/>
    </source>
</evidence>
<dbReference type="OMA" id="TEISTWF"/>
<dbReference type="CTD" id="185441"/>
<evidence type="ECO:0000259" key="2">
    <source>
        <dbReference type="SMART" id="SM00605"/>
    </source>
</evidence>
<dbReference type="OrthoDB" id="5900423at2759"/>
<dbReference type="eggNOG" id="KOG3587">
    <property type="taxonomic scope" value="Eukaryota"/>
</dbReference>
<keyword evidence="4" id="KW-1185">Reference proteome</keyword>
<dbReference type="Proteomes" id="UP000001940">
    <property type="component" value="Chromosome IV"/>
</dbReference>